<reference evidence="2 3" key="1">
    <citation type="journal article" date="2019" name="BMC Genomics">
        <title>New insights from Opisthorchis felineus genome: update on genomics of the epidemiologically important liver flukes.</title>
        <authorList>
            <person name="Ershov N.I."/>
            <person name="Mordvinov V.A."/>
            <person name="Prokhortchouk E.B."/>
            <person name="Pakharukova M.Y."/>
            <person name="Gunbin K.V."/>
            <person name="Ustyantsev K."/>
            <person name="Genaev M.A."/>
            <person name="Blinov A.G."/>
            <person name="Mazur A."/>
            <person name="Boulygina E."/>
            <person name="Tsygankova S."/>
            <person name="Khrameeva E."/>
            <person name="Chekanov N."/>
            <person name="Fan G."/>
            <person name="Xiao A."/>
            <person name="Zhang H."/>
            <person name="Xu X."/>
            <person name="Yang H."/>
            <person name="Solovyev V."/>
            <person name="Lee S.M."/>
            <person name="Liu X."/>
            <person name="Afonnikov D.A."/>
            <person name="Skryabin K.G."/>
        </authorList>
    </citation>
    <scope>NUCLEOTIDE SEQUENCE [LARGE SCALE GENOMIC DNA]</scope>
    <source>
        <strain evidence="2">AK-0245</strain>
        <tissue evidence="2">Whole organism</tissue>
    </source>
</reference>
<dbReference type="Proteomes" id="UP000308267">
    <property type="component" value="Unassembled WGS sequence"/>
</dbReference>
<keyword evidence="1" id="KW-0812">Transmembrane</keyword>
<feature type="transmembrane region" description="Helical" evidence="1">
    <location>
        <begin position="84"/>
        <end position="104"/>
    </location>
</feature>
<gene>
    <name evidence="2" type="ORF">CRM22_004295</name>
</gene>
<evidence type="ECO:0000313" key="2">
    <source>
        <dbReference type="EMBL" id="TGZ68311.1"/>
    </source>
</evidence>
<protein>
    <submittedName>
        <fullName evidence="2">Uncharacterized protein</fullName>
    </submittedName>
</protein>
<evidence type="ECO:0000313" key="3">
    <source>
        <dbReference type="Proteomes" id="UP000308267"/>
    </source>
</evidence>
<sequence>MREKQVLKFRMTACMHVLLKIFERAMLVGVDATQITEGTRQFARQQSCSAHEAGAYLTYSLVFYLFAKLGMVNIFRIPSVNENILLILWLILTIGIQKLTLISARIGKTFKVVRQIIAVYWRLQTQGIAPPGLSYLKSSPCL</sequence>
<keyword evidence="1" id="KW-1133">Transmembrane helix</keyword>
<dbReference type="AlphaFoldDB" id="A0A4S2LWR5"/>
<name>A0A4S2LWR5_OPIFE</name>
<proteinExistence type="predicted"/>
<feature type="transmembrane region" description="Helical" evidence="1">
    <location>
        <begin position="53"/>
        <end position="72"/>
    </location>
</feature>
<comment type="caution">
    <text evidence="2">The sequence shown here is derived from an EMBL/GenBank/DDBJ whole genome shotgun (WGS) entry which is preliminary data.</text>
</comment>
<keyword evidence="3" id="KW-1185">Reference proteome</keyword>
<evidence type="ECO:0000256" key="1">
    <source>
        <dbReference type="SAM" id="Phobius"/>
    </source>
</evidence>
<keyword evidence="1" id="KW-0472">Membrane</keyword>
<organism evidence="2 3">
    <name type="scientific">Opisthorchis felineus</name>
    <dbReference type="NCBI Taxonomy" id="147828"/>
    <lineage>
        <taxon>Eukaryota</taxon>
        <taxon>Metazoa</taxon>
        <taxon>Spiralia</taxon>
        <taxon>Lophotrochozoa</taxon>
        <taxon>Platyhelminthes</taxon>
        <taxon>Trematoda</taxon>
        <taxon>Digenea</taxon>
        <taxon>Opisthorchiida</taxon>
        <taxon>Opisthorchiata</taxon>
        <taxon>Opisthorchiidae</taxon>
        <taxon>Opisthorchis</taxon>
    </lineage>
</organism>
<accession>A0A4S2LWR5</accession>
<dbReference type="EMBL" id="SJOL01006370">
    <property type="protein sequence ID" value="TGZ68311.1"/>
    <property type="molecule type" value="Genomic_DNA"/>
</dbReference>